<dbReference type="GO" id="GO:0005829">
    <property type="term" value="C:cytosol"/>
    <property type="evidence" value="ECO:0007669"/>
    <property type="project" value="TreeGrafter"/>
</dbReference>
<dbReference type="EMBL" id="PFBY01000031">
    <property type="protein sequence ID" value="PIR76352.1"/>
    <property type="molecule type" value="Genomic_DNA"/>
</dbReference>
<evidence type="ECO:0000256" key="5">
    <source>
        <dbReference type="ARBA" id="ARBA00022741"/>
    </source>
</evidence>
<dbReference type="GO" id="GO:0003935">
    <property type="term" value="F:GTP cyclohydrolase II activity"/>
    <property type="evidence" value="ECO:0007669"/>
    <property type="project" value="UniProtKB-UniRule"/>
</dbReference>
<dbReference type="GO" id="GO:0005525">
    <property type="term" value="F:GTP binding"/>
    <property type="evidence" value="ECO:0007669"/>
    <property type="project" value="UniProtKB-KW"/>
</dbReference>
<evidence type="ECO:0000313" key="14">
    <source>
        <dbReference type="Proteomes" id="UP000231530"/>
    </source>
</evidence>
<comment type="catalytic activity">
    <reaction evidence="10 11">
        <text>GTP + 4 H2O = 2,5-diamino-6-hydroxy-4-(5-phosphoribosylamino)-pyrimidine + formate + 2 phosphate + 3 H(+)</text>
        <dbReference type="Rhea" id="RHEA:23704"/>
        <dbReference type="ChEBI" id="CHEBI:15377"/>
        <dbReference type="ChEBI" id="CHEBI:15378"/>
        <dbReference type="ChEBI" id="CHEBI:15740"/>
        <dbReference type="ChEBI" id="CHEBI:37565"/>
        <dbReference type="ChEBI" id="CHEBI:43474"/>
        <dbReference type="ChEBI" id="CHEBI:58614"/>
        <dbReference type="EC" id="3.5.4.25"/>
    </reaction>
</comment>
<comment type="function">
    <text evidence="9 11">Catalyzes the conversion of GTP to 2,5-diamino-6-ribosylamino-4(3H)-pyrimidinone 5'-phosphate (DARP), formate and pyrophosphate.</text>
</comment>
<evidence type="ECO:0000256" key="9">
    <source>
        <dbReference type="ARBA" id="ARBA00043932"/>
    </source>
</evidence>
<feature type="binding site" evidence="11">
    <location>
        <position position="87"/>
    </location>
    <ligand>
        <name>Zn(2+)</name>
        <dbReference type="ChEBI" id="CHEBI:29105"/>
        <note>catalytic</note>
    </ligand>
</feature>
<dbReference type="PANTHER" id="PTHR21327">
    <property type="entry name" value="GTP CYCLOHYDROLASE II-RELATED"/>
    <property type="match status" value="1"/>
</dbReference>
<dbReference type="InterPro" id="IPR036144">
    <property type="entry name" value="RibA-like_sf"/>
</dbReference>
<evidence type="ECO:0000256" key="7">
    <source>
        <dbReference type="ARBA" id="ARBA00022833"/>
    </source>
</evidence>
<dbReference type="SUPFAM" id="SSF142695">
    <property type="entry name" value="RibA-like"/>
    <property type="match status" value="1"/>
</dbReference>
<dbReference type="InterPro" id="IPR032677">
    <property type="entry name" value="GTP_cyclohydro_II"/>
</dbReference>
<feature type="binding site" evidence="11">
    <location>
        <begin position="71"/>
        <end position="75"/>
    </location>
    <ligand>
        <name>GTP</name>
        <dbReference type="ChEBI" id="CHEBI:37565"/>
    </ligand>
</feature>
<dbReference type="HAMAP" id="MF_00179">
    <property type="entry name" value="RibA"/>
    <property type="match status" value="1"/>
</dbReference>
<comment type="caution">
    <text evidence="13">The sequence shown here is derived from an EMBL/GenBank/DDBJ whole genome shotgun (WGS) entry which is preliminary data.</text>
</comment>
<dbReference type="UniPathway" id="UPA00275">
    <property type="reaction ID" value="UER00400"/>
</dbReference>
<evidence type="ECO:0000256" key="6">
    <source>
        <dbReference type="ARBA" id="ARBA00022801"/>
    </source>
</evidence>
<dbReference type="Proteomes" id="UP000231530">
    <property type="component" value="Unassembled WGS sequence"/>
</dbReference>
<sequence>MDTYMMTFHDFLYNMSATEIEKRIVRVASSTIQTNTGLWAIHIYRDLTNVSEQIVLVKGDIDNVTHPVLVRIHSECATGDIFGSQQCDCGEQLHVAMTAIEKEGTGVLFYLKQEGRGIGLVNKIKAYELQRTQGLDTVEANNALGFPDDLREYAIAADILRELNLHDIRLMTNNPKKIAEISAQGIHITEHVPIEMPGNGVDNAYLKTKKEKMGHLFSHI</sequence>
<evidence type="ECO:0000313" key="13">
    <source>
        <dbReference type="EMBL" id="PIR76352.1"/>
    </source>
</evidence>
<feature type="active site" description="Proton acceptor" evidence="11">
    <location>
        <position position="149"/>
    </location>
</feature>
<comment type="similarity">
    <text evidence="2">In the N-terminal section; belongs to the DHBP synthase family.</text>
</comment>
<keyword evidence="3 11" id="KW-0686">Riboflavin biosynthesis</keyword>
<comment type="similarity">
    <text evidence="11">Belongs to the GTP cyclohydrolase II family.</text>
</comment>
<keyword evidence="4 11" id="KW-0479">Metal-binding</keyword>
<evidence type="ECO:0000256" key="11">
    <source>
        <dbReference type="HAMAP-Rule" id="MF_00179"/>
    </source>
</evidence>
<feature type="binding site" evidence="11">
    <location>
        <position position="177"/>
    </location>
    <ligand>
        <name>GTP</name>
        <dbReference type="ChEBI" id="CHEBI:37565"/>
    </ligand>
</feature>
<feature type="domain" description="GTP cyclohydrolase II" evidence="12">
    <location>
        <begin position="26"/>
        <end position="193"/>
    </location>
</feature>
<dbReference type="Pfam" id="PF00925">
    <property type="entry name" value="GTP_cyclohydro2"/>
    <property type="match status" value="1"/>
</dbReference>
<dbReference type="NCBIfam" id="TIGR00505">
    <property type="entry name" value="ribA"/>
    <property type="match status" value="1"/>
</dbReference>
<proteinExistence type="inferred from homology"/>
<dbReference type="NCBIfam" id="NF001591">
    <property type="entry name" value="PRK00393.1"/>
    <property type="match status" value="1"/>
</dbReference>
<feature type="binding site" evidence="11">
    <location>
        <position position="89"/>
    </location>
    <ligand>
        <name>Zn(2+)</name>
        <dbReference type="ChEBI" id="CHEBI:29105"/>
        <note>catalytic</note>
    </ligand>
</feature>
<dbReference type="InterPro" id="IPR000926">
    <property type="entry name" value="RibA"/>
</dbReference>
<accession>A0A2H0TW30</accession>
<protein>
    <recommendedName>
        <fullName evidence="11">GTP cyclohydrolase-2</fullName>
        <ecNumber evidence="11">3.5.4.25</ecNumber>
    </recommendedName>
    <alternativeName>
        <fullName evidence="11">GTP cyclohydrolase II</fullName>
    </alternativeName>
</protein>
<comment type="pathway">
    <text evidence="1 11">Cofactor biosynthesis; riboflavin biosynthesis; 5-amino-6-(D-ribitylamino)uracil from GTP: step 1/4.</text>
</comment>
<name>A0A2H0TW30_9BACT</name>
<keyword evidence="7 11" id="KW-0862">Zinc</keyword>
<dbReference type="EC" id="3.5.4.25" evidence="11"/>
<evidence type="ECO:0000256" key="10">
    <source>
        <dbReference type="ARBA" id="ARBA00049295"/>
    </source>
</evidence>
<keyword evidence="5 11" id="KW-0547">Nucleotide-binding</keyword>
<dbReference type="GO" id="GO:0009231">
    <property type="term" value="P:riboflavin biosynthetic process"/>
    <property type="evidence" value="ECO:0007669"/>
    <property type="project" value="UniProtKB-UniRule"/>
</dbReference>
<evidence type="ECO:0000256" key="2">
    <source>
        <dbReference type="ARBA" id="ARBA00005520"/>
    </source>
</evidence>
<evidence type="ECO:0000256" key="1">
    <source>
        <dbReference type="ARBA" id="ARBA00004853"/>
    </source>
</evidence>
<dbReference type="Gene3D" id="3.40.50.10990">
    <property type="entry name" value="GTP cyclohydrolase II"/>
    <property type="match status" value="1"/>
</dbReference>
<feature type="binding site" evidence="11">
    <location>
        <position position="76"/>
    </location>
    <ligand>
        <name>Zn(2+)</name>
        <dbReference type="ChEBI" id="CHEBI:29105"/>
        <note>catalytic</note>
    </ligand>
</feature>
<evidence type="ECO:0000256" key="3">
    <source>
        <dbReference type="ARBA" id="ARBA00022619"/>
    </source>
</evidence>
<evidence type="ECO:0000259" key="12">
    <source>
        <dbReference type="Pfam" id="PF00925"/>
    </source>
</evidence>
<evidence type="ECO:0000256" key="4">
    <source>
        <dbReference type="ARBA" id="ARBA00022723"/>
    </source>
</evidence>
<feature type="binding site" evidence="11">
    <location>
        <position position="172"/>
    </location>
    <ligand>
        <name>GTP</name>
        <dbReference type="ChEBI" id="CHEBI:37565"/>
    </ligand>
</feature>
<feature type="binding site" evidence="11">
    <location>
        <begin position="114"/>
        <end position="116"/>
    </location>
    <ligand>
        <name>GTP</name>
        <dbReference type="ChEBI" id="CHEBI:37565"/>
    </ligand>
</feature>
<feature type="active site" description="Nucleophile" evidence="11">
    <location>
        <position position="151"/>
    </location>
</feature>
<keyword evidence="6 11" id="KW-0378">Hydrolase</keyword>
<dbReference type="CDD" id="cd00641">
    <property type="entry name" value="GTP_cyclohydro2"/>
    <property type="match status" value="1"/>
</dbReference>
<dbReference type="GO" id="GO:0008270">
    <property type="term" value="F:zinc ion binding"/>
    <property type="evidence" value="ECO:0007669"/>
    <property type="project" value="UniProtKB-UniRule"/>
</dbReference>
<gene>
    <name evidence="11 13" type="primary">ribA</name>
    <name evidence="13" type="ORF">COU32_02610</name>
</gene>
<dbReference type="FunFam" id="3.40.50.10990:FF:000001">
    <property type="entry name" value="Riboflavin biosynthesis protein RibBA"/>
    <property type="match status" value="1"/>
</dbReference>
<reference evidence="14" key="1">
    <citation type="submission" date="2017-09" db="EMBL/GenBank/DDBJ databases">
        <title>Depth-based differentiation of microbial function through sediment-hosted aquifers and enrichment of novel symbionts in the deep terrestrial subsurface.</title>
        <authorList>
            <person name="Probst A.J."/>
            <person name="Ladd B."/>
            <person name="Jarett J.K."/>
            <person name="Geller-Mcgrath D.E."/>
            <person name="Sieber C.M.K."/>
            <person name="Emerson J.B."/>
            <person name="Anantharaman K."/>
            <person name="Thomas B.C."/>
            <person name="Malmstrom R."/>
            <person name="Stieglmeier M."/>
            <person name="Klingl A."/>
            <person name="Woyke T."/>
            <person name="Ryan C.M."/>
            <person name="Banfield J.F."/>
        </authorList>
    </citation>
    <scope>NUCLEOTIDE SEQUENCE [LARGE SCALE GENOMIC DNA]</scope>
</reference>
<evidence type="ECO:0000256" key="8">
    <source>
        <dbReference type="ARBA" id="ARBA00023134"/>
    </source>
</evidence>
<feature type="binding site" evidence="11">
    <location>
        <position position="137"/>
    </location>
    <ligand>
        <name>GTP</name>
        <dbReference type="ChEBI" id="CHEBI:37565"/>
    </ligand>
</feature>
<dbReference type="AlphaFoldDB" id="A0A2H0TW30"/>
<dbReference type="PANTHER" id="PTHR21327:SF18">
    <property type="entry name" value="3,4-DIHYDROXY-2-BUTANONE 4-PHOSPHATE SYNTHASE"/>
    <property type="match status" value="1"/>
</dbReference>
<keyword evidence="8 11" id="KW-0342">GTP-binding</keyword>
<feature type="binding site" evidence="11">
    <location>
        <position position="92"/>
    </location>
    <ligand>
        <name>GTP</name>
        <dbReference type="ChEBI" id="CHEBI:37565"/>
    </ligand>
</feature>
<organism evidence="13 14">
    <name type="scientific">Candidatus Magasanikbacteria bacterium CG10_big_fil_rev_8_21_14_0_10_42_10</name>
    <dbReference type="NCBI Taxonomy" id="1974649"/>
    <lineage>
        <taxon>Bacteria</taxon>
        <taxon>Candidatus Magasanikiibacteriota</taxon>
    </lineage>
</organism>
<comment type="cofactor">
    <cofactor evidence="11">
        <name>Zn(2+)</name>
        <dbReference type="ChEBI" id="CHEBI:29105"/>
    </cofactor>
    <text evidence="11">Binds 1 zinc ion per subunit.</text>
</comment>